<name>A0ABU2RG83_9ACTN</name>
<dbReference type="RefSeq" id="WP_311655979.1">
    <property type="nucleotide sequence ID" value="NZ_JAVREX010000003.1"/>
</dbReference>
<evidence type="ECO:0000313" key="9">
    <source>
        <dbReference type="EMBL" id="MDT0427868.1"/>
    </source>
</evidence>
<dbReference type="SUPFAM" id="SSF53335">
    <property type="entry name" value="S-adenosyl-L-methionine-dependent methyltransferases"/>
    <property type="match status" value="1"/>
</dbReference>
<dbReference type="InterPro" id="IPR022749">
    <property type="entry name" value="D12N6_MeTrfase_N"/>
</dbReference>
<reference evidence="10" key="1">
    <citation type="submission" date="2023-07" db="EMBL/GenBank/DDBJ databases">
        <title>30 novel species of actinomycetes from the DSMZ collection.</title>
        <authorList>
            <person name="Nouioui I."/>
        </authorList>
    </citation>
    <scope>NUCLEOTIDE SEQUENCE [LARGE SCALE GENOMIC DNA]</scope>
    <source>
        <strain evidence="10">DSM 41770</strain>
    </source>
</reference>
<keyword evidence="5" id="KW-0680">Restriction system</keyword>
<dbReference type="GO" id="GO:0032259">
    <property type="term" value="P:methylation"/>
    <property type="evidence" value="ECO:0007669"/>
    <property type="project" value="UniProtKB-KW"/>
</dbReference>
<dbReference type="InterPro" id="IPR051537">
    <property type="entry name" value="DNA_Adenine_Mtase"/>
</dbReference>
<comment type="catalytic activity">
    <reaction evidence="6">
        <text>a 2'-deoxyadenosine in DNA + S-adenosyl-L-methionine = an N(6)-methyl-2'-deoxyadenosine in DNA + S-adenosyl-L-homocysteine + H(+)</text>
        <dbReference type="Rhea" id="RHEA:15197"/>
        <dbReference type="Rhea" id="RHEA-COMP:12418"/>
        <dbReference type="Rhea" id="RHEA-COMP:12419"/>
        <dbReference type="ChEBI" id="CHEBI:15378"/>
        <dbReference type="ChEBI" id="CHEBI:57856"/>
        <dbReference type="ChEBI" id="CHEBI:59789"/>
        <dbReference type="ChEBI" id="CHEBI:90615"/>
        <dbReference type="ChEBI" id="CHEBI:90616"/>
        <dbReference type="EC" id="2.1.1.72"/>
    </reaction>
</comment>
<evidence type="ECO:0000259" key="7">
    <source>
        <dbReference type="Pfam" id="PF02384"/>
    </source>
</evidence>
<dbReference type="InterPro" id="IPR003356">
    <property type="entry name" value="DNA_methylase_A-5"/>
</dbReference>
<evidence type="ECO:0000256" key="5">
    <source>
        <dbReference type="ARBA" id="ARBA00022747"/>
    </source>
</evidence>
<keyword evidence="2 9" id="KW-0489">Methyltransferase</keyword>
<dbReference type="EC" id="2.1.1.72" evidence="1"/>
<evidence type="ECO:0000256" key="2">
    <source>
        <dbReference type="ARBA" id="ARBA00022603"/>
    </source>
</evidence>
<evidence type="ECO:0000313" key="10">
    <source>
        <dbReference type="Proteomes" id="UP001183777"/>
    </source>
</evidence>
<evidence type="ECO:0000256" key="3">
    <source>
        <dbReference type="ARBA" id="ARBA00022679"/>
    </source>
</evidence>
<evidence type="ECO:0000256" key="4">
    <source>
        <dbReference type="ARBA" id="ARBA00022691"/>
    </source>
</evidence>
<dbReference type="Gene3D" id="3.40.50.150">
    <property type="entry name" value="Vaccinia Virus protein VP39"/>
    <property type="match status" value="1"/>
</dbReference>
<keyword evidence="4" id="KW-0949">S-adenosyl-L-methionine</keyword>
<feature type="domain" description="N6 adenine-specific DNA methyltransferase N-terminal" evidence="8">
    <location>
        <begin position="53"/>
        <end position="192"/>
    </location>
</feature>
<evidence type="ECO:0000256" key="1">
    <source>
        <dbReference type="ARBA" id="ARBA00011900"/>
    </source>
</evidence>
<dbReference type="Pfam" id="PF02384">
    <property type="entry name" value="N6_Mtase"/>
    <property type="match status" value="1"/>
</dbReference>
<keyword evidence="10" id="KW-1185">Reference proteome</keyword>
<keyword evidence="3 9" id="KW-0808">Transferase</keyword>
<dbReference type="InterPro" id="IPR029063">
    <property type="entry name" value="SAM-dependent_MTases_sf"/>
</dbReference>
<evidence type="ECO:0000256" key="6">
    <source>
        <dbReference type="ARBA" id="ARBA00047942"/>
    </source>
</evidence>
<evidence type="ECO:0000259" key="8">
    <source>
        <dbReference type="Pfam" id="PF12161"/>
    </source>
</evidence>
<proteinExistence type="predicted"/>
<dbReference type="PRINTS" id="PR00507">
    <property type="entry name" value="N12N6MTFRASE"/>
</dbReference>
<gene>
    <name evidence="9" type="ORF">RM649_09460</name>
</gene>
<protein>
    <recommendedName>
        <fullName evidence="1">site-specific DNA-methyltransferase (adenine-specific)</fullName>
        <ecNumber evidence="1">2.1.1.72</ecNumber>
    </recommendedName>
</protein>
<dbReference type="InterPro" id="IPR002052">
    <property type="entry name" value="DNA_methylase_N6_adenine_CS"/>
</dbReference>
<organism evidence="9 10">
    <name type="scientific">Streptomyces salyersiae</name>
    <dbReference type="NCBI Taxonomy" id="3075530"/>
    <lineage>
        <taxon>Bacteria</taxon>
        <taxon>Bacillati</taxon>
        <taxon>Actinomycetota</taxon>
        <taxon>Actinomycetes</taxon>
        <taxon>Kitasatosporales</taxon>
        <taxon>Streptomycetaceae</taxon>
        <taxon>Streptomyces</taxon>
    </lineage>
</organism>
<dbReference type="GO" id="GO:0008168">
    <property type="term" value="F:methyltransferase activity"/>
    <property type="evidence" value="ECO:0007669"/>
    <property type="project" value="UniProtKB-KW"/>
</dbReference>
<dbReference type="PANTHER" id="PTHR42933">
    <property type="entry name" value="SLR6095 PROTEIN"/>
    <property type="match status" value="1"/>
</dbReference>
<comment type="caution">
    <text evidence="9">The sequence shown here is derived from an EMBL/GenBank/DDBJ whole genome shotgun (WGS) entry which is preliminary data.</text>
</comment>
<dbReference type="Proteomes" id="UP001183777">
    <property type="component" value="Unassembled WGS sequence"/>
</dbReference>
<feature type="domain" description="DNA methylase adenine-specific" evidence="7">
    <location>
        <begin position="218"/>
        <end position="535"/>
    </location>
</feature>
<dbReference type="PANTHER" id="PTHR42933:SF3">
    <property type="entry name" value="TYPE I RESTRICTION ENZYME MJAVIII METHYLASE SUBUNIT"/>
    <property type="match status" value="1"/>
</dbReference>
<dbReference type="Pfam" id="PF12161">
    <property type="entry name" value="HsdM_N"/>
    <property type="match status" value="1"/>
</dbReference>
<accession>A0ABU2RG83</accession>
<dbReference type="PROSITE" id="PS00092">
    <property type="entry name" value="N6_MTASE"/>
    <property type="match status" value="1"/>
</dbReference>
<dbReference type="EMBL" id="JAVREX010000003">
    <property type="protein sequence ID" value="MDT0427868.1"/>
    <property type="molecule type" value="Genomic_DNA"/>
</dbReference>
<sequence length="831" mass="93287">MAGPDRSDAPRAAASSTTLSGVIEKRHHVWTSVESVRSGRDGYRVYSAQQSRIESFIWGIADDVLRDVYVRGKYRDVILPMLVLRRFDAVLEKTKDDVLRTYQDLKSRGLLDPGLLDLPLREVAGEAFYNTSPFTLQKLAKRTTAEQLRIDFVAYLDGFSPNVKEILNNFEFTNQIPKLTRNGTLGMLINKLLSSEINLSPEPVLDAYGHIRLPGLDNHAMGTIFENLVRRFNEENNEEAGEHWTPRDVVKLMTRLMFLPVADKIKGGTYLLYDGACGTGGMLTVAEETLRDLSSAHGGNHVVTRLYGQEINSETYAICKADMLLKGDGEAADNIKGGPEWSTLSNDAFPLLHFDFMLANPPYGKSWKADQERLGGKDNISDPRFNVVFAGDTMSSSLVTSSSDGQMMFLANMVSKMKPEGQQGSRIAEIHNGSSLFTGDAGSGESNIRRWIIENDWLEAIIALPLNMFYNTGIATYIWVITNRKSEARKGKVQLIDATGRSTPLRKNLGSKNCELSPADAEHVTQAFQNFTQTEHSKIFPNDEFGYWKVTVERPLRLRSQFTKDRVQAMRFASGDAAARELLYEKLGNDLYTDFKSMAKQVREQLNLWARATGPDEDEVDADVPVLKEAAHKKLLNPATWERDGQLVTVGTALLGELGEQVFDDYNEFDRQAGEAMSRLGCKLSAADRKALLRGVSWRDETAKPVILKRHKAQTAPRPLYGLYEIEDPKSGRSQPRVVEYEPDSELRDTEQVSLLEDGGIETFFRREVLPYVEDAWIKESATKKGYEVSFSRYFYKLPVLRSLEDIRADIVALEKETEGLLGDLFDEGSE</sequence>